<keyword evidence="3" id="KW-1185">Reference proteome</keyword>
<evidence type="ECO:0000259" key="1">
    <source>
        <dbReference type="Pfam" id="PF07603"/>
    </source>
</evidence>
<evidence type="ECO:0000313" key="2">
    <source>
        <dbReference type="EMBL" id="PSU47387.1"/>
    </source>
</evidence>
<dbReference type="PROSITE" id="PS51257">
    <property type="entry name" value="PROKAR_LIPOPROTEIN"/>
    <property type="match status" value="1"/>
</dbReference>
<dbReference type="Proteomes" id="UP000240987">
    <property type="component" value="Unassembled WGS sequence"/>
</dbReference>
<dbReference type="EMBL" id="PYMJ01000015">
    <property type="protein sequence ID" value="PSU47387.1"/>
    <property type="molecule type" value="Genomic_DNA"/>
</dbReference>
<comment type="caution">
    <text evidence="2">The sequence shown here is derived from an EMBL/GenBank/DDBJ whole genome shotgun (WGS) entry which is preliminary data.</text>
</comment>
<dbReference type="OrthoDB" id="9815730at2"/>
<dbReference type="AlphaFoldDB" id="A0A2T3JEP2"/>
<protein>
    <recommendedName>
        <fullName evidence="1">Lcl C-terminal domain-containing protein</fullName>
    </recommendedName>
</protein>
<organism evidence="2 3">
    <name type="scientific">Photobacterium frigidiphilum</name>
    <dbReference type="NCBI Taxonomy" id="264736"/>
    <lineage>
        <taxon>Bacteria</taxon>
        <taxon>Pseudomonadati</taxon>
        <taxon>Pseudomonadota</taxon>
        <taxon>Gammaproteobacteria</taxon>
        <taxon>Vibrionales</taxon>
        <taxon>Vibrionaceae</taxon>
        <taxon>Photobacterium</taxon>
    </lineage>
</organism>
<gene>
    <name evidence="2" type="ORF">C9J12_15430</name>
</gene>
<name>A0A2T3JEP2_9GAMM</name>
<dbReference type="RefSeq" id="WP_107243532.1">
    <property type="nucleotide sequence ID" value="NZ_PYMJ01000015.1"/>
</dbReference>
<evidence type="ECO:0000313" key="3">
    <source>
        <dbReference type="Proteomes" id="UP000240987"/>
    </source>
</evidence>
<accession>A0A2T3JEP2</accession>
<dbReference type="InterPro" id="IPR011460">
    <property type="entry name" value="Lcl_C"/>
</dbReference>
<dbReference type="Pfam" id="PF07603">
    <property type="entry name" value="Lcl_C"/>
    <property type="match status" value="1"/>
</dbReference>
<feature type="domain" description="Lcl C-terminal" evidence="1">
    <location>
        <begin position="310"/>
        <end position="447"/>
    </location>
</feature>
<proteinExistence type="predicted"/>
<reference evidence="2 3" key="1">
    <citation type="submission" date="2018-01" db="EMBL/GenBank/DDBJ databases">
        <title>Whole genome sequencing of Histamine producing bacteria.</title>
        <authorList>
            <person name="Butler K."/>
        </authorList>
    </citation>
    <scope>NUCLEOTIDE SEQUENCE [LARGE SCALE GENOMIC DNA]</scope>
    <source>
        <strain evidence="2 3">JCM 12947</strain>
    </source>
</reference>
<sequence>MNFKLSIVGAIVSIALTGCNGSSDSVLDGISTGGTDSKLTYTLTGKLSEGFSDGIMACVDLNSDLTCDDSDIVIESTNGTFTLKSDSSSLLTKPVVVYGSNVNSVKLSNGYDFKLISPASNEFGEGKVITVSAVSSLVFSKMNDAINPLLFSDAVKSVKQSLNTHISSDIDNIFEIELSDETEKQKLNHFNDNFVQYMKELDANGGFKSSLLKAGAEVEYVVKAFAADDKDAMAIVKEKIKNSTIKAFGSNDTGVTQHFVNGEMQAQASDEFPGQDADYGLDSNGISGFNLVKIDNKGNELTQSAENWDCVKDLNTGLMWEVKVDDVTSPRYKDRDYELKTANYTPNKNDHALATCSTDGNSDFCNTEQYVNHINTIKLCGKSDWRLPTANEQFDLLDLSESRKLPDADLFTGMNLNFFPYVNGGNDDLGWYWNTTRFTTDDPEALIYTSVDQAGDTIGDLTYGIDLCKNDKAIDEDGCYYENALLVRLVTE</sequence>